<dbReference type="EC" id="1.8.4.12" evidence="1"/>
<name>A0A2W7IMD5_9FLAO</name>
<dbReference type="PANTHER" id="PTHR10173">
    <property type="entry name" value="METHIONINE SULFOXIDE REDUCTASE"/>
    <property type="match status" value="1"/>
</dbReference>
<gene>
    <name evidence="6" type="ORF">LX95_01580</name>
</gene>
<dbReference type="SUPFAM" id="SSF51316">
    <property type="entry name" value="Mss4-like"/>
    <property type="match status" value="1"/>
</dbReference>
<dbReference type="Gene3D" id="2.170.150.20">
    <property type="entry name" value="Peptide methionine sulfoxide reductase"/>
    <property type="match status" value="1"/>
</dbReference>
<evidence type="ECO:0000256" key="3">
    <source>
        <dbReference type="ARBA" id="ARBA00048488"/>
    </source>
</evidence>
<dbReference type="InterPro" id="IPR028427">
    <property type="entry name" value="Met_Sox_Rdtase_MsrB"/>
</dbReference>
<evidence type="ECO:0000256" key="4">
    <source>
        <dbReference type="SAM" id="SignalP"/>
    </source>
</evidence>
<dbReference type="NCBIfam" id="TIGR00357">
    <property type="entry name" value="peptide-methionine (R)-S-oxide reductase MsrB"/>
    <property type="match status" value="1"/>
</dbReference>
<sequence>MKKLCFLIISSALLMSCNSNAQKKSKEEQFPVQKTETEWKKELSAEEFYVLREAGTERPFSSPLNNIKESGTFICAACSHPLYETKNKFKSGTGWPSFDQPIENGVFFSTDNKLGYTRNEVLCANCGGHLGHVFDDGPKETTGKRYCMNGDAMDFIPTKN</sequence>
<evidence type="ECO:0000256" key="1">
    <source>
        <dbReference type="ARBA" id="ARBA00012499"/>
    </source>
</evidence>
<dbReference type="GO" id="GO:0030091">
    <property type="term" value="P:protein repair"/>
    <property type="evidence" value="ECO:0007669"/>
    <property type="project" value="InterPro"/>
</dbReference>
<dbReference type="AlphaFoldDB" id="A0A2W7IMD5"/>
<comment type="caution">
    <text evidence="6">The sequence shown here is derived from an EMBL/GenBank/DDBJ whole genome shotgun (WGS) entry which is preliminary data.</text>
</comment>
<dbReference type="Pfam" id="PF01641">
    <property type="entry name" value="SelR"/>
    <property type="match status" value="1"/>
</dbReference>
<evidence type="ECO:0000259" key="5">
    <source>
        <dbReference type="PROSITE" id="PS51790"/>
    </source>
</evidence>
<keyword evidence="2" id="KW-0560">Oxidoreductase</keyword>
<feature type="chain" id="PRO_5015905608" description="peptide-methionine (R)-S-oxide reductase" evidence="4">
    <location>
        <begin position="22"/>
        <end position="160"/>
    </location>
</feature>
<dbReference type="GO" id="GO:0005737">
    <property type="term" value="C:cytoplasm"/>
    <property type="evidence" value="ECO:0007669"/>
    <property type="project" value="TreeGrafter"/>
</dbReference>
<dbReference type="RefSeq" id="WP_111540900.1">
    <property type="nucleotide sequence ID" value="NZ_QKYV01000004.1"/>
</dbReference>
<dbReference type="InterPro" id="IPR002579">
    <property type="entry name" value="Met_Sox_Rdtase_MsrB_dom"/>
</dbReference>
<dbReference type="PROSITE" id="PS51257">
    <property type="entry name" value="PROKAR_LIPOPROTEIN"/>
    <property type="match status" value="1"/>
</dbReference>
<reference evidence="6 7" key="1">
    <citation type="submission" date="2018-06" db="EMBL/GenBank/DDBJ databases">
        <title>Genomic Encyclopedia of Archaeal and Bacterial Type Strains, Phase II (KMG-II): from individual species to whole genera.</title>
        <authorList>
            <person name="Goeker M."/>
        </authorList>
    </citation>
    <scope>NUCLEOTIDE SEQUENCE [LARGE SCALE GENOMIC DNA]</scope>
    <source>
        <strain evidence="6 7">DSM 15361</strain>
    </source>
</reference>
<dbReference type="InterPro" id="IPR011057">
    <property type="entry name" value="Mss4-like_sf"/>
</dbReference>
<dbReference type="PANTHER" id="PTHR10173:SF52">
    <property type="entry name" value="METHIONINE-R-SULFOXIDE REDUCTASE B1"/>
    <property type="match status" value="1"/>
</dbReference>
<evidence type="ECO:0000313" key="7">
    <source>
        <dbReference type="Proteomes" id="UP000249542"/>
    </source>
</evidence>
<protein>
    <recommendedName>
        <fullName evidence="1">peptide-methionine (R)-S-oxide reductase</fullName>
        <ecNumber evidence="1">1.8.4.12</ecNumber>
    </recommendedName>
</protein>
<accession>A0A2W7IMD5</accession>
<proteinExistence type="predicted"/>
<evidence type="ECO:0000256" key="2">
    <source>
        <dbReference type="ARBA" id="ARBA00023002"/>
    </source>
</evidence>
<dbReference type="Proteomes" id="UP000249542">
    <property type="component" value="Unassembled WGS sequence"/>
</dbReference>
<comment type="catalytic activity">
    <reaction evidence="3">
        <text>L-methionyl-[protein] + [thioredoxin]-disulfide + H2O = L-methionyl-(R)-S-oxide-[protein] + [thioredoxin]-dithiol</text>
        <dbReference type="Rhea" id="RHEA:24164"/>
        <dbReference type="Rhea" id="RHEA-COMP:10698"/>
        <dbReference type="Rhea" id="RHEA-COMP:10700"/>
        <dbReference type="Rhea" id="RHEA-COMP:12313"/>
        <dbReference type="Rhea" id="RHEA-COMP:12314"/>
        <dbReference type="ChEBI" id="CHEBI:15377"/>
        <dbReference type="ChEBI" id="CHEBI:16044"/>
        <dbReference type="ChEBI" id="CHEBI:29950"/>
        <dbReference type="ChEBI" id="CHEBI:45764"/>
        <dbReference type="ChEBI" id="CHEBI:50058"/>
        <dbReference type="EC" id="1.8.4.12"/>
    </reaction>
</comment>
<evidence type="ECO:0000313" key="6">
    <source>
        <dbReference type="EMBL" id="PZW40517.1"/>
    </source>
</evidence>
<dbReference type="EMBL" id="QKYV01000004">
    <property type="protein sequence ID" value="PZW40517.1"/>
    <property type="molecule type" value="Genomic_DNA"/>
</dbReference>
<dbReference type="GO" id="GO:0033743">
    <property type="term" value="F:peptide-methionine (R)-S-oxide reductase activity"/>
    <property type="evidence" value="ECO:0007669"/>
    <property type="project" value="UniProtKB-EC"/>
</dbReference>
<keyword evidence="7" id="KW-1185">Reference proteome</keyword>
<dbReference type="PROSITE" id="PS51790">
    <property type="entry name" value="MSRB"/>
    <property type="match status" value="1"/>
</dbReference>
<keyword evidence="4" id="KW-0732">Signal</keyword>
<dbReference type="GO" id="GO:0006979">
    <property type="term" value="P:response to oxidative stress"/>
    <property type="evidence" value="ECO:0007669"/>
    <property type="project" value="InterPro"/>
</dbReference>
<feature type="signal peptide" evidence="4">
    <location>
        <begin position="1"/>
        <end position="21"/>
    </location>
</feature>
<organism evidence="6 7">
    <name type="scientific">Mesonia algae</name>
    <dbReference type="NCBI Taxonomy" id="213248"/>
    <lineage>
        <taxon>Bacteria</taxon>
        <taxon>Pseudomonadati</taxon>
        <taxon>Bacteroidota</taxon>
        <taxon>Flavobacteriia</taxon>
        <taxon>Flavobacteriales</taxon>
        <taxon>Flavobacteriaceae</taxon>
        <taxon>Mesonia</taxon>
    </lineage>
</organism>
<feature type="domain" description="MsrB" evidence="5">
    <location>
        <begin position="36"/>
        <end position="158"/>
    </location>
</feature>